<proteinExistence type="predicted"/>
<dbReference type="SUPFAM" id="SSF81606">
    <property type="entry name" value="PP2C-like"/>
    <property type="match status" value="1"/>
</dbReference>
<dbReference type="InterPro" id="IPR015655">
    <property type="entry name" value="PP2C"/>
</dbReference>
<accession>A0AAN9KH65</accession>
<dbReference type="EMBL" id="JAYKXN010000001">
    <property type="protein sequence ID" value="KAK7316994.1"/>
    <property type="molecule type" value="Genomic_DNA"/>
</dbReference>
<sequence length="163" mass="18834">MVSELFFEESDDPEFEDDDDSAYVVSNEFGDDSAAGDMENSDLEEKNPKEIMDSTMMEGTTIVIEATEEASLEVIKFMKFDITSICGRRCDMEDYVFIFSSFSKQGFHFFGVFYGHGCSHVARMCKDWLYEIVNEEIHKALKDMEWKSTMEKGFTRMDDEVQS</sequence>
<reference evidence="2 3" key="1">
    <citation type="submission" date="2024-01" db="EMBL/GenBank/DDBJ databases">
        <title>The genomes of 5 underutilized Papilionoideae crops provide insights into root nodulation and disease resistance.</title>
        <authorList>
            <person name="Yuan L."/>
        </authorList>
    </citation>
    <scope>NUCLEOTIDE SEQUENCE [LARGE SCALE GENOMIC DNA]</scope>
    <source>
        <strain evidence="2">LY-2023</strain>
        <tissue evidence="2">Leaf</tissue>
    </source>
</reference>
<evidence type="ECO:0000313" key="2">
    <source>
        <dbReference type="EMBL" id="KAK7316994.1"/>
    </source>
</evidence>
<keyword evidence="3" id="KW-1185">Reference proteome</keyword>
<name>A0AAN9KH65_CLITE</name>
<dbReference type="InterPro" id="IPR036457">
    <property type="entry name" value="PPM-type-like_dom_sf"/>
</dbReference>
<dbReference type="Proteomes" id="UP001359559">
    <property type="component" value="Unassembled WGS sequence"/>
</dbReference>
<evidence type="ECO:0000256" key="1">
    <source>
        <dbReference type="SAM" id="MobiDB-lite"/>
    </source>
</evidence>
<evidence type="ECO:0000313" key="3">
    <source>
        <dbReference type="Proteomes" id="UP001359559"/>
    </source>
</evidence>
<comment type="caution">
    <text evidence="2">The sequence shown here is derived from an EMBL/GenBank/DDBJ whole genome shotgun (WGS) entry which is preliminary data.</text>
</comment>
<dbReference type="GO" id="GO:0004722">
    <property type="term" value="F:protein serine/threonine phosphatase activity"/>
    <property type="evidence" value="ECO:0007669"/>
    <property type="project" value="InterPro"/>
</dbReference>
<dbReference type="AlphaFoldDB" id="A0AAN9KH65"/>
<organism evidence="2 3">
    <name type="scientific">Clitoria ternatea</name>
    <name type="common">Butterfly pea</name>
    <dbReference type="NCBI Taxonomy" id="43366"/>
    <lineage>
        <taxon>Eukaryota</taxon>
        <taxon>Viridiplantae</taxon>
        <taxon>Streptophyta</taxon>
        <taxon>Embryophyta</taxon>
        <taxon>Tracheophyta</taxon>
        <taxon>Spermatophyta</taxon>
        <taxon>Magnoliopsida</taxon>
        <taxon>eudicotyledons</taxon>
        <taxon>Gunneridae</taxon>
        <taxon>Pentapetalae</taxon>
        <taxon>rosids</taxon>
        <taxon>fabids</taxon>
        <taxon>Fabales</taxon>
        <taxon>Fabaceae</taxon>
        <taxon>Papilionoideae</taxon>
        <taxon>50 kb inversion clade</taxon>
        <taxon>NPAAA clade</taxon>
        <taxon>indigoferoid/millettioid clade</taxon>
        <taxon>Phaseoleae</taxon>
        <taxon>Clitoria</taxon>
    </lineage>
</organism>
<gene>
    <name evidence="2" type="ORF">RJT34_00863</name>
</gene>
<protein>
    <submittedName>
        <fullName evidence="2">Uncharacterized protein</fullName>
    </submittedName>
</protein>
<dbReference type="PANTHER" id="PTHR47992">
    <property type="entry name" value="PROTEIN PHOSPHATASE"/>
    <property type="match status" value="1"/>
</dbReference>
<dbReference type="Gene3D" id="3.60.40.10">
    <property type="entry name" value="PPM-type phosphatase domain"/>
    <property type="match status" value="1"/>
</dbReference>
<feature type="region of interest" description="Disordered" evidence="1">
    <location>
        <begin position="1"/>
        <end position="21"/>
    </location>
</feature>